<keyword evidence="2 6" id="KW-0889">Transcription antitermination</keyword>
<protein>
    <recommendedName>
        <fullName evidence="6">Transcription antitermination protein NusB</fullName>
    </recommendedName>
    <alternativeName>
        <fullName evidence="6">Antitermination factor NusB</fullName>
    </alternativeName>
</protein>
<keyword evidence="5 6" id="KW-0804">Transcription</keyword>
<sequence length="176" mass="19504">MEKNKQAPAGQGGMRARSFARRFALLGLYEWIVNPLSSPEAVALVVPSLINQEDTESGDLTPEEFDACDQELFRSLLKDAISDREGLEKIISRHISRPLKQVSTVEHAILLLGTAELAHHPETAYMVVINEMVELAKQFGSAEGGYKFVNGVLDKVAREIRPDETARGRDGRRSES</sequence>
<dbReference type="EMBL" id="JAKNCT010000008">
    <property type="protein sequence ID" value="MCG5031237.1"/>
    <property type="molecule type" value="Genomic_DNA"/>
</dbReference>
<comment type="caution">
    <text evidence="8">The sequence shown here is derived from an EMBL/GenBank/DDBJ whole genome shotgun (WGS) entry which is preliminary data.</text>
</comment>
<dbReference type="RefSeq" id="WP_237978970.1">
    <property type="nucleotide sequence ID" value="NZ_JAKNCT010000008.1"/>
</dbReference>
<evidence type="ECO:0000256" key="3">
    <source>
        <dbReference type="ARBA" id="ARBA00022884"/>
    </source>
</evidence>
<dbReference type="Pfam" id="PF01029">
    <property type="entry name" value="NusB"/>
    <property type="match status" value="1"/>
</dbReference>
<dbReference type="HAMAP" id="MF_00073">
    <property type="entry name" value="NusB"/>
    <property type="match status" value="1"/>
</dbReference>
<dbReference type="InterPro" id="IPR006027">
    <property type="entry name" value="NusB_RsmB_TIM44"/>
</dbReference>
<dbReference type="InterPro" id="IPR011605">
    <property type="entry name" value="NusB_fam"/>
</dbReference>
<evidence type="ECO:0000256" key="5">
    <source>
        <dbReference type="ARBA" id="ARBA00023163"/>
    </source>
</evidence>
<dbReference type="SUPFAM" id="SSF48013">
    <property type="entry name" value="NusB-like"/>
    <property type="match status" value="1"/>
</dbReference>
<reference evidence="8 9" key="1">
    <citation type="submission" date="2022-02" db="EMBL/GenBank/DDBJ databases">
        <title>Mesosutterella porci, a novel member of the family Sutterellaceae from pig feces.</title>
        <authorList>
            <person name="Wylensek D."/>
            <person name="Clavel T."/>
        </authorList>
    </citation>
    <scope>NUCLEOTIDE SEQUENCE [LARGE SCALE GENOMIC DNA]</scope>
    <source>
        <strain evidence="9">oilRF-744-wt-GAM-9</strain>
    </source>
</reference>
<keyword evidence="3 6" id="KW-0694">RNA-binding</keyword>
<evidence type="ECO:0000256" key="2">
    <source>
        <dbReference type="ARBA" id="ARBA00022814"/>
    </source>
</evidence>
<dbReference type="NCBIfam" id="TIGR01951">
    <property type="entry name" value="nusB"/>
    <property type="match status" value="1"/>
</dbReference>
<keyword evidence="4 6" id="KW-0805">Transcription regulation</keyword>
<evidence type="ECO:0000313" key="8">
    <source>
        <dbReference type="EMBL" id="MCG5031237.1"/>
    </source>
</evidence>
<comment type="function">
    <text evidence="6">Involved in transcription antitermination. Required for transcription of ribosomal RNA (rRNA) genes. Binds specifically to the boxA antiterminator sequence of the ribosomal RNA (rrn) operons.</text>
</comment>
<accession>A0ABS9MS78</accession>
<dbReference type="InterPro" id="IPR035926">
    <property type="entry name" value="NusB-like_sf"/>
</dbReference>
<evidence type="ECO:0000256" key="1">
    <source>
        <dbReference type="ARBA" id="ARBA00005952"/>
    </source>
</evidence>
<comment type="similarity">
    <text evidence="1 6">Belongs to the NusB family.</text>
</comment>
<dbReference type="Gene3D" id="1.10.940.10">
    <property type="entry name" value="NusB-like"/>
    <property type="match status" value="1"/>
</dbReference>
<dbReference type="PANTHER" id="PTHR11078:SF3">
    <property type="entry name" value="ANTITERMINATION NUSB DOMAIN-CONTAINING PROTEIN"/>
    <property type="match status" value="1"/>
</dbReference>
<keyword evidence="9" id="KW-1185">Reference proteome</keyword>
<evidence type="ECO:0000256" key="6">
    <source>
        <dbReference type="HAMAP-Rule" id="MF_00073"/>
    </source>
</evidence>
<evidence type="ECO:0000256" key="4">
    <source>
        <dbReference type="ARBA" id="ARBA00023015"/>
    </source>
</evidence>
<proteinExistence type="inferred from homology"/>
<name>A0ABS9MS78_9BURK</name>
<gene>
    <name evidence="6 8" type="primary">nusB</name>
    <name evidence="8" type="ORF">MAF45_07260</name>
</gene>
<evidence type="ECO:0000313" key="9">
    <source>
        <dbReference type="Proteomes" id="UP001297600"/>
    </source>
</evidence>
<dbReference type="PANTHER" id="PTHR11078">
    <property type="entry name" value="N UTILIZATION SUBSTANCE PROTEIN B-RELATED"/>
    <property type="match status" value="1"/>
</dbReference>
<feature type="domain" description="NusB/RsmB/TIM44" evidence="7">
    <location>
        <begin position="20"/>
        <end position="158"/>
    </location>
</feature>
<evidence type="ECO:0000259" key="7">
    <source>
        <dbReference type="Pfam" id="PF01029"/>
    </source>
</evidence>
<organism evidence="8 9">
    <name type="scientific">Mesosutterella porci</name>
    <dbReference type="NCBI Taxonomy" id="2915351"/>
    <lineage>
        <taxon>Bacteria</taxon>
        <taxon>Pseudomonadati</taxon>
        <taxon>Pseudomonadota</taxon>
        <taxon>Betaproteobacteria</taxon>
        <taxon>Burkholderiales</taxon>
        <taxon>Sutterellaceae</taxon>
        <taxon>Mesosutterella</taxon>
    </lineage>
</organism>
<dbReference type="Proteomes" id="UP001297600">
    <property type="component" value="Unassembled WGS sequence"/>
</dbReference>